<evidence type="ECO:0000313" key="6">
    <source>
        <dbReference type="EMBL" id="MDH2389997.1"/>
    </source>
</evidence>
<comment type="caution">
    <text evidence="6">The sequence shown here is derived from an EMBL/GenBank/DDBJ whole genome shotgun (WGS) entry which is preliminary data.</text>
</comment>
<evidence type="ECO:0000256" key="4">
    <source>
        <dbReference type="SAM" id="MobiDB-lite"/>
    </source>
</evidence>
<feature type="compositionally biased region" description="Basic and acidic residues" evidence="4">
    <location>
        <begin position="435"/>
        <end position="454"/>
    </location>
</feature>
<keyword evidence="3 6" id="KW-0067">ATP-binding</keyword>
<evidence type="ECO:0000256" key="3">
    <source>
        <dbReference type="ARBA" id="ARBA00022840"/>
    </source>
</evidence>
<name>A0ABT6HMR3_9ACTN</name>
<feature type="domain" description="ABC transporter" evidence="5">
    <location>
        <begin position="24"/>
        <end position="277"/>
    </location>
</feature>
<dbReference type="GO" id="GO:0005524">
    <property type="term" value="F:ATP binding"/>
    <property type="evidence" value="ECO:0007669"/>
    <property type="project" value="UniProtKB-KW"/>
</dbReference>
<proteinExistence type="predicted"/>
<feature type="compositionally biased region" description="Acidic residues" evidence="4">
    <location>
        <begin position="322"/>
        <end position="334"/>
    </location>
</feature>
<dbReference type="PROSITE" id="PS50893">
    <property type="entry name" value="ABC_TRANSPORTER_2"/>
    <property type="match status" value="1"/>
</dbReference>
<dbReference type="InterPro" id="IPR003593">
    <property type="entry name" value="AAA+_ATPase"/>
</dbReference>
<dbReference type="PANTHER" id="PTHR45772">
    <property type="entry name" value="CONSERVED COMPONENT OF ABC TRANSPORTER FOR NATURAL AMINO ACIDS-RELATED"/>
    <property type="match status" value="1"/>
</dbReference>
<evidence type="ECO:0000256" key="2">
    <source>
        <dbReference type="ARBA" id="ARBA00022741"/>
    </source>
</evidence>
<reference evidence="6 7" key="1">
    <citation type="submission" date="2023-04" db="EMBL/GenBank/DDBJ databases">
        <title>Streptomyces chengmaiensis sp. nov. isolated from the stem of mangrove plant in Hainan.</title>
        <authorList>
            <person name="Huang X."/>
            <person name="Zhou S."/>
            <person name="Chu X."/>
            <person name="Xie Y."/>
            <person name="Lin Y."/>
        </authorList>
    </citation>
    <scope>NUCLEOTIDE SEQUENCE [LARGE SCALE GENOMIC DNA]</scope>
    <source>
        <strain evidence="6 7">HNM0663</strain>
    </source>
</reference>
<dbReference type="InterPro" id="IPR003439">
    <property type="entry name" value="ABC_transporter-like_ATP-bd"/>
</dbReference>
<dbReference type="InterPro" id="IPR027417">
    <property type="entry name" value="P-loop_NTPase"/>
</dbReference>
<keyword evidence="7" id="KW-1185">Reference proteome</keyword>
<accession>A0ABT6HMR3</accession>
<sequence>MTAEVTTDATAAAEPAANGAELVLRATDVTLRFGGLTCLDAVNLSMRRGEILAVIGPNGAGKTSLFNSLTGAYTPQEGRIVFLPREGGEKSLLGSKPHLVNRLGLARTFQNIRLFSALTALENVKIAAETRQKAGPVSIMLGLPKARRAERASDEQAHRLLKFVGLEDKLNEIAGSLSYGDQRSLEIARALATDPQVLLLDEPAAGTNPTEKLELEQLIRRINDELGVSVLLIEHDMRLVMSVAHRVMVLNFGKKIAEGTPSEVQQHPAVIEAYLGASAEDAEAVRSAIAEHDHAQDAVAAPDAGEPRGADASPDPAAAADPDPDPASDADPDPTSDAAPGPAAAVDPDSDPDAASGDDRDQEPAADPDPDPAAGQDQEPASGRDPVTEPDSEDTAEPAPEPDGSGDGDTAAAADSVPDGPGPDAAESTDAETGEGTKGDAARDAVRDSKESGE</sequence>
<dbReference type="SMART" id="SM00382">
    <property type="entry name" value="AAA"/>
    <property type="match status" value="1"/>
</dbReference>
<dbReference type="InterPro" id="IPR051120">
    <property type="entry name" value="ABC_AA/LPS_Transport"/>
</dbReference>
<feature type="compositionally biased region" description="Low complexity" evidence="4">
    <location>
        <begin position="372"/>
        <end position="381"/>
    </location>
</feature>
<dbReference type="PANTHER" id="PTHR45772:SF7">
    <property type="entry name" value="AMINO ACID ABC TRANSPORTER ATP-BINDING PROTEIN"/>
    <property type="match status" value="1"/>
</dbReference>
<dbReference type="RefSeq" id="WP_279928369.1">
    <property type="nucleotide sequence ID" value="NZ_JARWBG010000014.1"/>
</dbReference>
<dbReference type="InterPro" id="IPR032823">
    <property type="entry name" value="BCA_ABC_TP_C"/>
</dbReference>
<dbReference type="CDD" id="cd03219">
    <property type="entry name" value="ABC_Mj1267_LivG_branched"/>
    <property type="match status" value="1"/>
</dbReference>
<dbReference type="EMBL" id="JARWBG010000014">
    <property type="protein sequence ID" value="MDH2389997.1"/>
    <property type="molecule type" value="Genomic_DNA"/>
</dbReference>
<evidence type="ECO:0000313" key="7">
    <source>
        <dbReference type="Proteomes" id="UP001223144"/>
    </source>
</evidence>
<gene>
    <name evidence="6" type="ORF">QCN29_14590</name>
</gene>
<organism evidence="6 7">
    <name type="scientific">Streptomyces chengmaiensis</name>
    <dbReference type="NCBI Taxonomy" id="3040919"/>
    <lineage>
        <taxon>Bacteria</taxon>
        <taxon>Bacillati</taxon>
        <taxon>Actinomycetota</taxon>
        <taxon>Actinomycetes</taxon>
        <taxon>Kitasatosporales</taxon>
        <taxon>Streptomycetaceae</taxon>
        <taxon>Streptomyces</taxon>
    </lineage>
</organism>
<dbReference type="Gene3D" id="3.40.50.300">
    <property type="entry name" value="P-loop containing nucleotide triphosphate hydrolases"/>
    <property type="match status" value="1"/>
</dbReference>
<dbReference type="Pfam" id="PF12399">
    <property type="entry name" value="BCA_ABC_TP_C"/>
    <property type="match status" value="1"/>
</dbReference>
<protein>
    <submittedName>
        <fullName evidence="6">ATP-binding cassette domain-containing protein</fullName>
    </submittedName>
</protein>
<evidence type="ECO:0000259" key="5">
    <source>
        <dbReference type="PROSITE" id="PS50893"/>
    </source>
</evidence>
<feature type="region of interest" description="Disordered" evidence="4">
    <location>
        <begin position="298"/>
        <end position="454"/>
    </location>
</feature>
<dbReference type="Pfam" id="PF00005">
    <property type="entry name" value="ABC_tran"/>
    <property type="match status" value="1"/>
</dbReference>
<keyword evidence="1" id="KW-0813">Transport</keyword>
<evidence type="ECO:0000256" key="1">
    <source>
        <dbReference type="ARBA" id="ARBA00022448"/>
    </source>
</evidence>
<keyword evidence="2" id="KW-0547">Nucleotide-binding</keyword>
<dbReference type="SUPFAM" id="SSF52540">
    <property type="entry name" value="P-loop containing nucleoside triphosphate hydrolases"/>
    <property type="match status" value="1"/>
</dbReference>
<feature type="compositionally biased region" description="Low complexity" evidence="4">
    <location>
        <begin position="310"/>
        <end position="321"/>
    </location>
</feature>
<feature type="compositionally biased region" description="Low complexity" evidence="4">
    <location>
        <begin position="335"/>
        <end position="347"/>
    </location>
</feature>
<dbReference type="Proteomes" id="UP001223144">
    <property type="component" value="Unassembled WGS sequence"/>
</dbReference>